<dbReference type="Proteomes" id="UP000694564">
    <property type="component" value="Chromosome 17"/>
</dbReference>
<dbReference type="GO" id="GO:0016503">
    <property type="term" value="F:pheromone receptor activity"/>
    <property type="evidence" value="ECO:0007669"/>
    <property type="project" value="InterPro"/>
</dbReference>
<dbReference type="AlphaFoldDB" id="A0A8D2DLT5"/>
<feature type="transmembrane region" description="Helical" evidence="13">
    <location>
        <begin position="242"/>
        <end position="267"/>
    </location>
</feature>
<dbReference type="OrthoDB" id="9606139at2759"/>
<feature type="transmembrane region" description="Helical" evidence="13">
    <location>
        <begin position="24"/>
        <end position="49"/>
    </location>
</feature>
<keyword evidence="9 13" id="KW-0472">Membrane</keyword>
<dbReference type="Pfam" id="PF03402">
    <property type="entry name" value="V1R"/>
    <property type="match status" value="1"/>
</dbReference>
<evidence type="ECO:0000256" key="4">
    <source>
        <dbReference type="ARBA" id="ARBA00022475"/>
    </source>
</evidence>
<comment type="similarity">
    <text evidence="3 13">Belongs to the G-protein coupled receptor 1 family.</text>
</comment>
<feature type="transmembrane region" description="Helical" evidence="13">
    <location>
        <begin position="273"/>
        <end position="293"/>
    </location>
</feature>
<dbReference type="PANTHER" id="PTHR24062">
    <property type="entry name" value="VOMERONASAL TYPE-1 RECEPTOR"/>
    <property type="match status" value="1"/>
</dbReference>
<keyword evidence="4 13" id="KW-1003">Cell membrane</keyword>
<keyword evidence="12 13" id="KW-0807">Transducer</keyword>
<evidence type="ECO:0000256" key="8">
    <source>
        <dbReference type="ARBA" id="ARBA00023040"/>
    </source>
</evidence>
<evidence type="ECO:0000256" key="10">
    <source>
        <dbReference type="ARBA" id="ARBA00023170"/>
    </source>
</evidence>
<keyword evidence="10 13" id="KW-0675">Receptor</keyword>
<dbReference type="FunFam" id="1.20.1070.10:FF:000033">
    <property type="entry name" value="Vomeronasal type-1 receptor"/>
    <property type="match status" value="1"/>
</dbReference>
<dbReference type="GeneTree" id="ENSGT00960000186612"/>
<comment type="subcellular location">
    <subcellularLocation>
        <location evidence="2 13">Cell membrane</location>
        <topology evidence="2 13">Multi-pass membrane protein</topology>
    </subcellularLocation>
</comment>
<dbReference type="Ensembl" id="ENSSVLT00005029694.1">
    <property type="protein sequence ID" value="ENSSVLP00005026707.1"/>
    <property type="gene ID" value="ENSSVLG00005021119.1"/>
</dbReference>
<dbReference type="GO" id="GO:0005886">
    <property type="term" value="C:plasma membrane"/>
    <property type="evidence" value="ECO:0007669"/>
    <property type="project" value="UniProtKB-SubCell"/>
</dbReference>
<evidence type="ECO:0000313" key="15">
    <source>
        <dbReference type="Proteomes" id="UP000694564"/>
    </source>
</evidence>
<feature type="transmembrane region" description="Helical" evidence="13">
    <location>
        <begin position="188"/>
        <end position="215"/>
    </location>
</feature>
<dbReference type="GO" id="GO:0019236">
    <property type="term" value="P:response to pheromone"/>
    <property type="evidence" value="ECO:0007669"/>
    <property type="project" value="UniProtKB-KW"/>
</dbReference>
<evidence type="ECO:0000256" key="7">
    <source>
        <dbReference type="ARBA" id="ARBA00022989"/>
    </source>
</evidence>
<feature type="transmembrane region" description="Helical" evidence="13">
    <location>
        <begin position="141"/>
        <end position="159"/>
    </location>
</feature>
<organism evidence="14 15">
    <name type="scientific">Sciurus vulgaris</name>
    <name type="common">Eurasian red squirrel</name>
    <dbReference type="NCBI Taxonomy" id="55149"/>
    <lineage>
        <taxon>Eukaryota</taxon>
        <taxon>Metazoa</taxon>
        <taxon>Chordata</taxon>
        <taxon>Craniata</taxon>
        <taxon>Vertebrata</taxon>
        <taxon>Euteleostomi</taxon>
        <taxon>Mammalia</taxon>
        <taxon>Eutheria</taxon>
        <taxon>Euarchontoglires</taxon>
        <taxon>Glires</taxon>
        <taxon>Rodentia</taxon>
        <taxon>Sciuromorpha</taxon>
        <taxon>Sciuridae</taxon>
        <taxon>Sciurinae</taxon>
        <taxon>Sciurini</taxon>
        <taxon>Sciurus</taxon>
    </lineage>
</organism>
<evidence type="ECO:0000256" key="9">
    <source>
        <dbReference type="ARBA" id="ARBA00023136"/>
    </source>
</evidence>
<keyword evidence="8 13" id="KW-0297">G-protein coupled receptor</keyword>
<evidence type="ECO:0000256" key="3">
    <source>
        <dbReference type="ARBA" id="ARBA00010663"/>
    </source>
</evidence>
<evidence type="ECO:0000256" key="6">
    <source>
        <dbReference type="ARBA" id="ARBA00022692"/>
    </source>
</evidence>
<keyword evidence="7 13" id="KW-1133">Transmembrane helix</keyword>
<sequence>LRRVGHAGFWLTGHVQPRMSASDVAVGIIFLMQTVVGTLGNFSLLLHFLGLGFTGCRVRPTDLILNHLTIAKLLTLLCRGVPQTVAAFGVKDFLSDIGCKGVSFGSTCLLSIYQVIKISSEDSSFSELKLKAPKYIGSSMYLSWILYLLINIVIITFMTEKRSKNNVTSLIDYGYCSGVPPDETLQSLFAALLSFPDAVCVGLMLWTSSSMVLILHRHKQRMQHVHKTCFPRSFPEFRATKTILLLLSTFVSFYTLSCTFHICLTLTYNPNWFLVNMAAIAAGCFPAASPFLLMGRDSSTYILFNLCHYWK</sequence>
<evidence type="ECO:0000256" key="11">
    <source>
        <dbReference type="ARBA" id="ARBA00023180"/>
    </source>
</evidence>
<accession>A0A8D2DLT5</accession>
<evidence type="ECO:0000256" key="12">
    <source>
        <dbReference type="ARBA" id="ARBA00023224"/>
    </source>
</evidence>
<evidence type="ECO:0000313" key="14">
    <source>
        <dbReference type="Ensembl" id="ENSSVLP00005026707.1"/>
    </source>
</evidence>
<dbReference type="Gene3D" id="1.20.1070.10">
    <property type="entry name" value="Rhodopsin 7-helix transmembrane proteins"/>
    <property type="match status" value="1"/>
</dbReference>
<keyword evidence="15" id="KW-1185">Reference proteome</keyword>
<evidence type="ECO:0000256" key="1">
    <source>
        <dbReference type="ARBA" id="ARBA00003878"/>
    </source>
</evidence>
<dbReference type="InterPro" id="IPR004072">
    <property type="entry name" value="Vmron_rcpt_1"/>
</dbReference>
<reference evidence="14" key="1">
    <citation type="submission" date="2025-08" db="UniProtKB">
        <authorList>
            <consortium name="Ensembl"/>
        </authorList>
    </citation>
    <scope>IDENTIFICATION</scope>
</reference>
<reference evidence="14" key="2">
    <citation type="submission" date="2025-09" db="UniProtKB">
        <authorList>
            <consortium name="Ensembl"/>
        </authorList>
    </citation>
    <scope>IDENTIFICATION</scope>
</reference>
<proteinExistence type="inferred from homology"/>
<keyword evidence="11" id="KW-0325">Glycoprotein</keyword>
<dbReference type="SUPFAM" id="SSF81321">
    <property type="entry name" value="Family A G protein-coupled receptor-like"/>
    <property type="match status" value="1"/>
</dbReference>
<evidence type="ECO:0000256" key="5">
    <source>
        <dbReference type="ARBA" id="ARBA00022507"/>
    </source>
</evidence>
<evidence type="ECO:0000256" key="2">
    <source>
        <dbReference type="ARBA" id="ARBA00004651"/>
    </source>
</evidence>
<evidence type="ECO:0000256" key="13">
    <source>
        <dbReference type="RuleBase" id="RU364061"/>
    </source>
</evidence>
<keyword evidence="5 13" id="KW-0589">Pheromone response</keyword>
<keyword evidence="6 13" id="KW-0812">Transmembrane</keyword>
<comment type="function">
    <text evidence="1">Putative pheromone receptor.</text>
</comment>
<protein>
    <recommendedName>
        <fullName evidence="13">Vomeronasal type-1 receptor</fullName>
    </recommendedName>
</protein>
<name>A0A8D2DLT5_SCIVU</name>